<evidence type="ECO:0000259" key="9">
    <source>
        <dbReference type="Pfam" id="PF05191"/>
    </source>
</evidence>
<feature type="region of interest" description="LID" evidence="6">
    <location>
        <begin position="126"/>
        <end position="163"/>
    </location>
</feature>
<comment type="subcellular location">
    <subcellularLocation>
        <location evidence="6 8">Cytoplasm</location>
    </subcellularLocation>
</comment>
<feature type="binding site" evidence="6">
    <location>
        <begin position="88"/>
        <end position="91"/>
    </location>
    <ligand>
        <name>AMP</name>
        <dbReference type="ChEBI" id="CHEBI:456215"/>
    </ligand>
</feature>
<dbReference type="GO" id="GO:0016301">
    <property type="term" value="F:kinase activity"/>
    <property type="evidence" value="ECO:0007669"/>
    <property type="project" value="UniProtKB-KW"/>
</dbReference>
<keyword evidence="1 6" id="KW-0808">Transferase</keyword>
<comment type="subunit">
    <text evidence="6 8">Monomer.</text>
</comment>
<evidence type="ECO:0000256" key="4">
    <source>
        <dbReference type="ARBA" id="ARBA00022777"/>
    </source>
</evidence>
<dbReference type="InterPro" id="IPR027417">
    <property type="entry name" value="P-loop_NTPase"/>
</dbReference>
<evidence type="ECO:0000313" key="11">
    <source>
        <dbReference type="Proteomes" id="UP001179842"/>
    </source>
</evidence>
<dbReference type="Pfam" id="PF00406">
    <property type="entry name" value="ADK"/>
    <property type="match status" value="1"/>
</dbReference>
<feature type="binding site" evidence="6">
    <location>
        <position position="171"/>
    </location>
    <ligand>
        <name>AMP</name>
        <dbReference type="ChEBI" id="CHEBI:456215"/>
    </ligand>
</feature>
<dbReference type="InterPro" id="IPR006259">
    <property type="entry name" value="Adenyl_kin_sub"/>
</dbReference>
<protein>
    <recommendedName>
        <fullName evidence="6 8">Adenylate kinase</fullName>
        <shortName evidence="6">AK</shortName>
        <ecNumber evidence="6 8">2.7.4.3</ecNumber>
    </recommendedName>
    <alternativeName>
        <fullName evidence="6">ATP-AMP transphosphorylase</fullName>
    </alternativeName>
    <alternativeName>
        <fullName evidence="6">ATP:AMP phosphotransferase</fullName>
    </alternativeName>
    <alternativeName>
        <fullName evidence="6">Adenylate monophosphate kinase</fullName>
    </alternativeName>
</protein>
<accession>A0ABY8LVL1</accession>
<sequence length="214" mass="24253">MIKNLIFLGAPGVGKGTAASLLSKKTNLVHLSTGEIFRSAIREKTKLGLELKSIVENGFYVPDEITNAIVQEKIDELYTKNINFILDGYPRTVNQANFLENLKSANIDKVILLEAPKDIIIQRLTKRRYCPVCSTTYHLDFKPSAKGELCEKDDTKLLQREDDKEEAIMKRLEVYNSETKILISFYEEKGMLVKLSAVSSPEEIVNNILQELEK</sequence>
<feature type="binding site" evidence="6">
    <location>
        <position position="127"/>
    </location>
    <ligand>
        <name>ATP</name>
        <dbReference type="ChEBI" id="CHEBI:30616"/>
    </ligand>
</feature>
<evidence type="ECO:0000313" key="10">
    <source>
        <dbReference type="EMBL" id="WGI36568.1"/>
    </source>
</evidence>
<feature type="binding site" evidence="6">
    <location>
        <position position="199"/>
    </location>
    <ligand>
        <name>ATP</name>
        <dbReference type="ChEBI" id="CHEBI:30616"/>
    </ligand>
</feature>
<dbReference type="EC" id="2.7.4.3" evidence="6 8"/>
<dbReference type="SUPFAM" id="SSF52540">
    <property type="entry name" value="P-loop containing nucleoside triphosphate hydrolases"/>
    <property type="match status" value="1"/>
</dbReference>
<dbReference type="CDD" id="cd01428">
    <property type="entry name" value="ADK"/>
    <property type="match status" value="1"/>
</dbReference>
<dbReference type="InterPro" id="IPR000850">
    <property type="entry name" value="Adenylat/UMP-CMP_kin"/>
</dbReference>
<keyword evidence="3 6" id="KW-0547">Nucleotide-binding</keyword>
<feature type="domain" description="Adenylate kinase active site lid" evidence="9">
    <location>
        <begin position="127"/>
        <end position="162"/>
    </location>
</feature>
<comment type="function">
    <text evidence="6">Catalyzes the reversible transfer of the terminal phosphate group between ATP and AMP. Plays an important role in cellular energy homeostasis and in adenine nucleotide metabolism.</text>
</comment>
<evidence type="ECO:0000256" key="1">
    <source>
        <dbReference type="ARBA" id="ARBA00022679"/>
    </source>
</evidence>
<dbReference type="SUPFAM" id="SSF57774">
    <property type="entry name" value="Microbial and mitochondrial ADK, insert 'zinc finger' domain"/>
    <property type="match status" value="1"/>
</dbReference>
<dbReference type="EMBL" id="CP122979">
    <property type="protein sequence ID" value="WGI36568.1"/>
    <property type="molecule type" value="Genomic_DNA"/>
</dbReference>
<dbReference type="PRINTS" id="PR00094">
    <property type="entry name" value="ADENYLTKNASE"/>
</dbReference>
<feature type="binding site" evidence="6">
    <location>
        <position position="153"/>
    </location>
    <ligand>
        <name>Zn(2+)</name>
        <dbReference type="ChEBI" id="CHEBI:29105"/>
        <note>structural</note>
    </ligand>
</feature>
<keyword evidence="6" id="KW-0862">Zinc</keyword>
<dbReference type="NCBIfam" id="TIGR01351">
    <property type="entry name" value="adk"/>
    <property type="match status" value="1"/>
</dbReference>
<feature type="binding site" evidence="6">
    <location>
        <begin position="59"/>
        <end position="61"/>
    </location>
    <ligand>
        <name>AMP</name>
        <dbReference type="ChEBI" id="CHEBI:456215"/>
    </ligand>
</feature>
<comment type="similarity">
    <text evidence="6 7">Belongs to the adenylate kinase family.</text>
</comment>
<keyword evidence="6" id="KW-0479">Metal-binding</keyword>
<dbReference type="Pfam" id="PF05191">
    <property type="entry name" value="ADK_lid"/>
    <property type="match status" value="1"/>
</dbReference>
<comment type="pathway">
    <text evidence="6">Purine metabolism; AMP biosynthesis via salvage pathway; AMP from ADP: step 1/1.</text>
</comment>
<dbReference type="InterPro" id="IPR033690">
    <property type="entry name" value="Adenylat_kinase_CS"/>
</dbReference>
<comment type="domain">
    <text evidence="6">Consists of three domains, a large central CORE domain and two small peripheral domains, NMPbind and LID, which undergo movements during catalysis. The LID domain closes over the site of phosphoryl transfer upon ATP binding. Assembling and dissambling the active center during each catalytic cycle provides an effective means to prevent ATP hydrolysis. Some bacteria have evolved a zinc-coordinating structure that stabilizes the LID domain.</text>
</comment>
<proteinExistence type="inferred from homology"/>
<feature type="region of interest" description="NMP" evidence="6">
    <location>
        <begin position="32"/>
        <end position="61"/>
    </location>
</feature>
<dbReference type="Gene3D" id="3.40.50.300">
    <property type="entry name" value="P-loop containing nucleotide triphosphate hydrolases"/>
    <property type="match status" value="1"/>
</dbReference>
<feature type="binding site" evidence="6">
    <location>
        <position position="133"/>
    </location>
    <ligand>
        <name>Zn(2+)</name>
        <dbReference type="ChEBI" id="CHEBI:29105"/>
        <note>structural</note>
    </ligand>
</feature>
<feature type="binding site" evidence="6">
    <location>
        <position position="38"/>
    </location>
    <ligand>
        <name>AMP</name>
        <dbReference type="ChEBI" id="CHEBI:456215"/>
    </ligand>
</feature>
<evidence type="ECO:0000256" key="5">
    <source>
        <dbReference type="ARBA" id="ARBA00022840"/>
    </source>
</evidence>
<feature type="binding site" evidence="6">
    <location>
        <begin position="12"/>
        <end position="17"/>
    </location>
    <ligand>
        <name>ATP</name>
        <dbReference type="ChEBI" id="CHEBI:30616"/>
    </ligand>
</feature>
<evidence type="ECO:0000256" key="3">
    <source>
        <dbReference type="ARBA" id="ARBA00022741"/>
    </source>
</evidence>
<keyword evidence="6" id="KW-0963">Cytoplasm</keyword>
<evidence type="ECO:0000256" key="7">
    <source>
        <dbReference type="RuleBase" id="RU003330"/>
    </source>
</evidence>
<dbReference type="PANTHER" id="PTHR23359">
    <property type="entry name" value="NUCLEOTIDE KINASE"/>
    <property type="match status" value="1"/>
</dbReference>
<reference evidence="10" key="1">
    <citation type="submission" date="2023-04" db="EMBL/GenBank/DDBJ databases">
        <title>Completed genome of Mycoplasma lagogenitalium type strain 12MS.</title>
        <authorList>
            <person name="Spergser J."/>
        </authorList>
    </citation>
    <scope>NUCLEOTIDE SEQUENCE</scope>
    <source>
        <strain evidence="10">12MS</strain>
    </source>
</reference>
<keyword evidence="4 6" id="KW-0418">Kinase</keyword>
<evidence type="ECO:0000256" key="8">
    <source>
        <dbReference type="RuleBase" id="RU003331"/>
    </source>
</evidence>
<dbReference type="HAMAP" id="MF_00235">
    <property type="entry name" value="Adenylate_kinase_Adk"/>
    <property type="match status" value="1"/>
</dbReference>
<comment type="catalytic activity">
    <reaction evidence="6 8">
        <text>AMP + ATP = 2 ADP</text>
        <dbReference type="Rhea" id="RHEA:12973"/>
        <dbReference type="ChEBI" id="CHEBI:30616"/>
        <dbReference type="ChEBI" id="CHEBI:456215"/>
        <dbReference type="ChEBI" id="CHEBI:456216"/>
        <dbReference type="EC" id="2.7.4.3"/>
    </reaction>
</comment>
<feature type="binding site" evidence="6">
    <location>
        <position position="130"/>
    </location>
    <ligand>
        <name>Zn(2+)</name>
        <dbReference type="ChEBI" id="CHEBI:29105"/>
        <note>structural</note>
    </ligand>
</feature>
<keyword evidence="2 6" id="KW-0545">Nucleotide biosynthesis</keyword>
<gene>
    <name evidence="6" type="primary">adk</name>
    <name evidence="10" type="ORF">QEG99_03835</name>
</gene>
<dbReference type="InterPro" id="IPR007862">
    <property type="entry name" value="Adenylate_kinase_lid-dom"/>
</dbReference>
<organism evidence="10 11">
    <name type="scientific">Mesomycoplasma lagogenitalium</name>
    <dbReference type="NCBI Taxonomy" id="171286"/>
    <lineage>
        <taxon>Bacteria</taxon>
        <taxon>Bacillati</taxon>
        <taxon>Mycoplasmatota</taxon>
        <taxon>Mycoplasmoidales</taxon>
        <taxon>Metamycoplasmataceae</taxon>
        <taxon>Mesomycoplasma</taxon>
    </lineage>
</organism>
<evidence type="ECO:0000256" key="2">
    <source>
        <dbReference type="ARBA" id="ARBA00022727"/>
    </source>
</evidence>
<dbReference type="PROSITE" id="PS00113">
    <property type="entry name" value="ADENYLATE_KINASE"/>
    <property type="match status" value="1"/>
</dbReference>
<evidence type="ECO:0000256" key="6">
    <source>
        <dbReference type="HAMAP-Rule" id="MF_00235"/>
    </source>
</evidence>
<dbReference type="InterPro" id="IPR036193">
    <property type="entry name" value="ADK_active_lid_dom_sf"/>
</dbReference>
<dbReference type="Proteomes" id="UP001179842">
    <property type="component" value="Chromosome"/>
</dbReference>
<feature type="binding site" evidence="6">
    <location>
        <position position="150"/>
    </location>
    <ligand>
        <name>Zn(2+)</name>
        <dbReference type="ChEBI" id="CHEBI:29105"/>
        <note>structural</note>
    </ligand>
</feature>
<feature type="binding site" evidence="6">
    <location>
        <position position="33"/>
    </location>
    <ligand>
        <name>AMP</name>
        <dbReference type="ChEBI" id="CHEBI:456215"/>
    </ligand>
</feature>
<dbReference type="RefSeq" id="WP_280101869.1">
    <property type="nucleotide sequence ID" value="NZ_CP122979.1"/>
</dbReference>
<feature type="binding site" evidence="6">
    <location>
        <position position="95"/>
    </location>
    <ligand>
        <name>AMP</name>
        <dbReference type="ChEBI" id="CHEBI:456215"/>
    </ligand>
</feature>
<name>A0ABY8LVL1_9BACT</name>
<keyword evidence="11" id="KW-1185">Reference proteome</keyword>
<feature type="binding site" evidence="6">
    <location>
        <position position="160"/>
    </location>
    <ligand>
        <name>AMP</name>
        <dbReference type="ChEBI" id="CHEBI:456215"/>
    </ligand>
</feature>
<keyword evidence="5 6" id="KW-0067">ATP-binding</keyword>
<feature type="binding site" evidence="6">
    <location>
        <begin position="136"/>
        <end position="137"/>
    </location>
    <ligand>
        <name>ATP</name>
        <dbReference type="ChEBI" id="CHEBI:30616"/>
    </ligand>
</feature>